<evidence type="ECO:0000313" key="2">
    <source>
        <dbReference type="EMBL" id="APT59390.1"/>
    </source>
</evidence>
<dbReference type="PANTHER" id="PTHR30535:SF34">
    <property type="entry name" value="MOLYBDATE-BINDING PROTEIN MOLA"/>
    <property type="match status" value="1"/>
</dbReference>
<feature type="domain" description="Fe/B12 periplasmic-binding" evidence="1">
    <location>
        <begin position="33"/>
        <end position="329"/>
    </location>
</feature>
<dbReference type="Proteomes" id="UP000185494">
    <property type="component" value="Chromosome 1"/>
</dbReference>
<name>A0A1L7AKW1_9PROT</name>
<dbReference type="SUPFAM" id="SSF53807">
    <property type="entry name" value="Helical backbone' metal receptor"/>
    <property type="match status" value="1"/>
</dbReference>
<accession>A0A1L7AKW1</accession>
<dbReference type="PROSITE" id="PS50983">
    <property type="entry name" value="FE_B12_PBP"/>
    <property type="match status" value="1"/>
</dbReference>
<evidence type="ECO:0000313" key="3">
    <source>
        <dbReference type="Proteomes" id="UP000185494"/>
    </source>
</evidence>
<gene>
    <name evidence="2" type="ORF">RGI145_15345</name>
</gene>
<dbReference type="Pfam" id="PF01497">
    <property type="entry name" value="Peripla_BP_2"/>
    <property type="match status" value="1"/>
</dbReference>
<evidence type="ECO:0000259" key="1">
    <source>
        <dbReference type="PROSITE" id="PS50983"/>
    </source>
</evidence>
<proteinExistence type="predicted"/>
<dbReference type="EMBL" id="CP015583">
    <property type="protein sequence ID" value="APT59390.1"/>
    <property type="molecule type" value="Genomic_DNA"/>
</dbReference>
<dbReference type="Gene3D" id="3.40.50.1980">
    <property type="entry name" value="Nitrogenase molybdenum iron protein domain"/>
    <property type="match status" value="2"/>
</dbReference>
<dbReference type="KEGG" id="rgi:RGI145_15345"/>
<protein>
    <recommendedName>
        <fullName evidence="1">Fe/B12 periplasmic-binding domain-containing protein</fullName>
    </recommendedName>
</protein>
<dbReference type="InterPro" id="IPR050902">
    <property type="entry name" value="ABC_Transporter_SBP"/>
</dbReference>
<dbReference type="PANTHER" id="PTHR30535">
    <property type="entry name" value="VITAMIN B12-BINDING PROTEIN"/>
    <property type="match status" value="1"/>
</dbReference>
<reference evidence="2 3" key="1">
    <citation type="submission" date="2016-05" db="EMBL/GenBank/DDBJ databases">
        <title>Complete Genome and Methylome Analysis of Psychrotrophic Bacterial Isolates from Antarctic Lake Untersee.</title>
        <authorList>
            <person name="Fomenkov A."/>
            <person name="Akimov V.N."/>
            <person name="Vasilyeva L.V."/>
            <person name="Andersen D."/>
            <person name="Vincze T."/>
            <person name="Roberts R.J."/>
        </authorList>
    </citation>
    <scope>NUCLEOTIDE SEQUENCE [LARGE SCALE GENOMIC DNA]</scope>
    <source>
        <strain evidence="2 3">U14-5</strain>
    </source>
</reference>
<dbReference type="STRING" id="257708.RGI145_15345"/>
<dbReference type="InterPro" id="IPR002491">
    <property type="entry name" value="ABC_transptr_periplasmic_BD"/>
</dbReference>
<sequence length="360" mass="38281">MLAAPAVIPAMAQSAREVTDGLGRHLVLRAPVRRVVLAEANDLLLLALVHPDPVDLLVGWGGVGRFDRPLLDEWQRREPRLGHLPTIGGDTPDSVSLERILALSPDLVLMPRLFSPQGMLVRQLEEAGVTVAFVSSPSPGSRAWDMAPVVTIMGRLLDRERQAGEYADFYRRRIERIAARVAGAGPGPRVMVEAHAGRAVCCASPGRQGSMGDFIDLAGGENIAAPVLPVPIGQISLEYAVSRAPEVYIGTGGAYLAAEGGLVLGPGQGEERARASLAATLRRPGIATLPAVRNGRAHGLWHQLVSSPISVLAAEVMAQWIRPELFGDLDPAASLATLNERFLPVSLRGCLWVSATPPVP</sequence>
<organism evidence="2 3">
    <name type="scientific">Roseomonas gilardii</name>
    <dbReference type="NCBI Taxonomy" id="257708"/>
    <lineage>
        <taxon>Bacteria</taxon>
        <taxon>Pseudomonadati</taxon>
        <taxon>Pseudomonadota</taxon>
        <taxon>Alphaproteobacteria</taxon>
        <taxon>Acetobacterales</taxon>
        <taxon>Roseomonadaceae</taxon>
        <taxon>Roseomonas</taxon>
    </lineage>
</organism>
<dbReference type="AlphaFoldDB" id="A0A1L7AKW1"/>